<dbReference type="Proteomes" id="UP000653411">
    <property type="component" value="Unassembled WGS sequence"/>
</dbReference>
<dbReference type="EMBL" id="BMML01000027">
    <property type="protein sequence ID" value="GGN38153.1"/>
    <property type="molecule type" value="Genomic_DNA"/>
</dbReference>
<gene>
    <name evidence="2" type="ORF">GCM10011578_083230</name>
</gene>
<feature type="compositionally biased region" description="Polar residues" evidence="1">
    <location>
        <begin position="56"/>
        <end position="69"/>
    </location>
</feature>
<organism evidence="2 3">
    <name type="scientific">Streptomyces fuscichromogenes</name>
    <dbReference type="NCBI Taxonomy" id="1324013"/>
    <lineage>
        <taxon>Bacteria</taxon>
        <taxon>Bacillati</taxon>
        <taxon>Actinomycetota</taxon>
        <taxon>Actinomycetes</taxon>
        <taxon>Kitasatosporales</taxon>
        <taxon>Streptomycetaceae</taxon>
        <taxon>Streptomyces</taxon>
    </lineage>
</organism>
<feature type="compositionally biased region" description="Polar residues" evidence="1">
    <location>
        <begin position="106"/>
        <end position="115"/>
    </location>
</feature>
<evidence type="ECO:0000256" key="1">
    <source>
        <dbReference type="SAM" id="MobiDB-lite"/>
    </source>
</evidence>
<evidence type="ECO:0000313" key="2">
    <source>
        <dbReference type="EMBL" id="GGN38153.1"/>
    </source>
</evidence>
<sequence>MSEPTIEQQLESSRAELARLRAGLAAGLTPEQSKFLRGSTSEELQADARTLAVAFGTSTARPPSASGSDVQGHAAGSLGAGAARYQREHGLDENGQRPQDARPPFHTTNYHMENH</sequence>
<protein>
    <submittedName>
        <fullName evidence="2">Uncharacterized protein</fullName>
    </submittedName>
</protein>
<proteinExistence type="predicted"/>
<evidence type="ECO:0000313" key="3">
    <source>
        <dbReference type="Proteomes" id="UP000653411"/>
    </source>
</evidence>
<feature type="compositionally biased region" description="Low complexity" evidence="1">
    <location>
        <begin position="72"/>
        <end position="83"/>
    </location>
</feature>
<name>A0A918CWI2_9ACTN</name>
<dbReference type="RefSeq" id="WP_189268134.1">
    <property type="nucleotide sequence ID" value="NZ_BMML01000027.1"/>
</dbReference>
<reference evidence="2" key="1">
    <citation type="journal article" date="2014" name="Int. J. Syst. Evol. Microbiol.">
        <title>Complete genome sequence of Corynebacterium casei LMG S-19264T (=DSM 44701T), isolated from a smear-ripened cheese.</title>
        <authorList>
            <consortium name="US DOE Joint Genome Institute (JGI-PGF)"/>
            <person name="Walter F."/>
            <person name="Albersmeier A."/>
            <person name="Kalinowski J."/>
            <person name="Ruckert C."/>
        </authorList>
    </citation>
    <scope>NUCLEOTIDE SEQUENCE</scope>
    <source>
        <strain evidence="2">CGMCC 4.7110</strain>
    </source>
</reference>
<dbReference type="AlphaFoldDB" id="A0A918CWI2"/>
<comment type="caution">
    <text evidence="2">The sequence shown here is derived from an EMBL/GenBank/DDBJ whole genome shotgun (WGS) entry which is preliminary data.</text>
</comment>
<reference evidence="2" key="2">
    <citation type="submission" date="2020-09" db="EMBL/GenBank/DDBJ databases">
        <authorList>
            <person name="Sun Q."/>
            <person name="Zhou Y."/>
        </authorList>
    </citation>
    <scope>NUCLEOTIDE SEQUENCE</scope>
    <source>
        <strain evidence="2">CGMCC 4.7110</strain>
    </source>
</reference>
<feature type="region of interest" description="Disordered" evidence="1">
    <location>
        <begin position="56"/>
        <end position="115"/>
    </location>
</feature>
<accession>A0A918CWI2</accession>
<feature type="compositionally biased region" description="Basic and acidic residues" evidence="1">
    <location>
        <begin position="85"/>
        <end position="95"/>
    </location>
</feature>
<keyword evidence="3" id="KW-1185">Reference proteome</keyword>